<evidence type="ECO:0000256" key="1">
    <source>
        <dbReference type="ARBA" id="ARBA00010617"/>
    </source>
</evidence>
<keyword evidence="2" id="KW-0479">Metal-binding</keyword>
<keyword evidence="2" id="KW-0408">Iron</keyword>
<evidence type="ECO:0000256" key="2">
    <source>
        <dbReference type="RuleBase" id="RU000461"/>
    </source>
</evidence>
<dbReference type="InterPro" id="IPR017972">
    <property type="entry name" value="Cyt_P450_CS"/>
</dbReference>
<dbReference type="Proteomes" id="UP000887222">
    <property type="component" value="Unassembled WGS sequence"/>
</dbReference>
<dbReference type="RefSeq" id="WP_220806266.1">
    <property type="nucleotide sequence ID" value="NZ_BPMK01000001.1"/>
</dbReference>
<dbReference type="PANTHER" id="PTHR46696">
    <property type="entry name" value="P450, PUTATIVE (EUROFUNG)-RELATED"/>
    <property type="match status" value="1"/>
</dbReference>
<proteinExistence type="inferred from homology"/>
<name>A0ABQ4PZ94_9BURK</name>
<protein>
    <submittedName>
        <fullName evidence="3">Cytochrome p450 oxidoreductase</fullName>
    </submittedName>
</protein>
<dbReference type="PRINTS" id="PR00359">
    <property type="entry name" value="BP450"/>
</dbReference>
<keyword evidence="4" id="KW-1185">Reference proteome</keyword>
<dbReference type="Gene3D" id="1.10.630.10">
    <property type="entry name" value="Cytochrome P450"/>
    <property type="match status" value="1"/>
</dbReference>
<dbReference type="PROSITE" id="PS00086">
    <property type="entry name" value="CYTOCHROME_P450"/>
    <property type="match status" value="1"/>
</dbReference>
<comment type="similarity">
    <text evidence="1 2">Belongs to the cytochrome P450 family.</text>
</comment>
<evidence type="ECO:0000313" key="4">
    <source>
        <dbReference type="Proteomes" id="UP000887222"/>
    </source>
</evidence>
<dbReference type="InterPro" id="IPR036396">
    <property type="entry name" value="Cyt_P450_sf"/>
</dbReference>
<gene>
    <name evidence="3" type="ORF">NCCP691_00900</name>
</gene>
<reference evidence="3 4" key="1">
    <citation type="journal article" date="2022" name="Int. J. Syst. Evol. Microbiol.">
        <title>Noviherbaspirillum aridicola sp. nov., isolated from an arid soil in Pakistan.</title>
        <authorList>
            <person name="Khan I.U."/>
            <person name="Saqib M."/>
            <person name="Amin A."/>
            <person name="Hussain F."/>
            <person name="Li L."/>
            <person name="Liu Y.H."/>
            <person name="Fang B.Z."/>
            <person name="Ahmed I."/>
            <person name="Li W.J."/>
        </authorList>
    </citation>
    <scope>NUCLEOTIDE SEQUENCE [LARGE SCALE GENOMIC DNA]</scope>
    <source>
        <strain evidence="3 4">NCCP-691</strain>
    </source>
</reference>
<dbReference type="InterPro" id="IPR001128">
    <property type="entry name" value="Cyt_P450"/>
</dbReference>
<sequence length="360" mass="38290">MSGVLFSQSGVADPYALYASRLRDGAVQYDSAAGVWAVYSYAGCKAVLASPDAHVPRAALEGLRDEAALIGGQLVRLANPPSHATLRAVAQRLFDRLRGGGIARLTDRLLREQAREFDWVTVCKRLPPLALMDGLGFAASSIAMLSPHIDVLAKLMQPAKPAALLADLQESAKACWPVLQTEAARLTGKSDEAAAANLAGLLIQSYDATRGLLSNALLSALALPAPPASAAAWRALAQETLRHDPPIHNTRRTLAAPMEIGGVPLQAGEPLLLVLAAANRDPSVFAQPEVFDWRRENAAMHLTFGFGAHGCLAREYAVLLAAEALARLFAAGPVRLAQRDIRHAPLVNARLPEALRIRTG</sequence>
<keyword evidence="2" id="KW-0560">Oxidoreductase</keyword>
<dbReference type="PANTHER" id="PTHR46696:SF1">
    <property type="entry name" value="CYTOCHROME P450 YJIB-RELATED"/>
    <property type="match status" value="1"/>
</dbReference>
<organism evidence="3 4">
    <name type="scientific">Noviherbaspirillum aridicola</name>
    <dbReference type="NCBI Taxonomy" id="2849687"/>
    <lineage>
        <taxon>Bacteria</taxon>
        <taxon>Pseudomonadati</taxon>
        <taxon>Pseudomonadota</taxon>
        <taxon>Betaproteobacteria</taxon>
        <taxon>Burkholderiales</taxon>
        <taxon>Oxalobacteraceae</taxon>
        <taxon>Noviherbaspirillum</taxon>
    </lineage>
</organism>
<dbReference type="InterPro" id="IPR002397">
    <property type="entry name" value="Cyt_P450_B"/>
</dbReference>
<dbReference type="EMBL" id="BPMK01000001">
    <property type="protein sequence ID" value="GIZ50076.1"/>
    <property type="molecule type" value="Genomic_DNA"/>
</dbReference>
<keyword evidence="2" id="KW-0349">Heme</keyword>
<comment type="caution">
    <text evidence="3">The sequence shown here is derived from an EMBL/GenBank/DDBJ whole genome shotgun (WGS) entry which is preliminary data.</text>
</comment>
<evidence type="ECO:0000313" key="3">
    <source>
        <dbReference type="EMBL" id="GIZ50076.1"/>
    </source>
</evidence>
<accession>A0ABQ4PZ94</accession>
<dbReference type="Pfam" id="PF00067">
    <property type="entry name" value="p450"/>
    <property type="match status" value="1"/>
</dbReference>
<keyword evidence="2" id="KW-0503">Monooxygenase</keyword>
<dbReference type="SUPFAM" id="SSF48264">
    <property type="entry name" value="Cytochrome P450"/>
    <property type="match status" value="1"/>
</dbReference>